<evidence type="ECO:0000313" key="1">
    <source>
        <dbReference type="EMBL" id="GIQ80542.1"/>
    </source>
</evidence>
<dbReference type="OrthoDB" id="2963168at2759"/>
<evidence type="ECO:0000313" key="2">
    <source>
        <dbReference type="Proteomes" id="UP000265618"/>
    </source>
</evidence>
<protein>
    <submittedName>
        <fullName evidence="1">Uncharacterized protein</fullName>
    </submittedName>
</protein>
<sequence>MVHKTEMTRQSLPDPVLCVGLDIGTSFSGYAMAHILEPNAVDVSYEWTVCLVSLFLLLEACIAALCCESRVTTELHYPSPACI</sequence>
<keyword evidence="2" id="KW-1185">Reference proteome</keyword>
<gene>
    <name evidence="1" type="ORF">KIPB_001356</name>
</gene>
<organism evidence="1 2">
    <name type="scientific">Kipferlia bialata</name>
    <dbReference type="NCBI Taxonomy" id="797122"/>
    <lineage>
        <taxon>Eukaryota</taxon>
        <taxon>Metamonada</taxon>
        <taxon>Carpediemonas-like organisms</taxon>
        <taxon>Kipferlia</taxon>
    </lineage>
</organism>
<reference evidence="1 2" key="1">
    <citation type="journal article" date="2018" name="PLoS ONE">
        <title>The draft genome of Kipferlia bialata reveals reductive genome evolution in fornicate parasites.</title>
        <authorList>
            <person name="Tanifuji G."/>
            <person name="Takabayashi S."/>
            <person name="Kume K."/>
            <person name="Takagi M."/>
            <person name="Nakayama T."/>
            <person name="Kamikawa R."/>
            <person name="Inagaki Y."/>
            <person name="Hashimoto T."/>
        </authorList>
    </citation>
    <scope>NUCLEOTIDE SEQUENCE [LARGE SCALE GENOMIC DNA]</scope>
    <source>
        <strain evidence="1">NY0173</strain>
    </source>
</reference>
<accession>A0A9K3CQH8</accession>
<dbReference type="AlphaFoldDB" id="A0A9K3CQH8"/>
<proteinExistence type="predicted"/>
<comment type="caution">
    <text evidence="1">The sequence shown here is derived from an EMBL/GenBank/DDBJ whole genome shotgun (WGS) entry which is preliminary data.</text>
</comment>
<name>A0A9K3CQH8_9EUKA</name>
<dbReference type="EMBL" id="BDIP01000190">
    <property type="protein sequence ID" value="GIQ80542.1"/>
    <property type="molecule type" value="Genomic_DNA"/>
</dbReference>
<dbReference type="Proteomes" id="UP000265618">
    <property type="component" value="Unassembled WGS sequence"/>
</dbReference>